<evidence type="ECO:0000313" key="2">
    <source>
        <dbReference type="Proteomes" id="UP000822688"/>
    </source>
</evidence>
<proteinExistence type="predicted"/>
<dbReference type="EMBL" id="CM026430">
    <property type="protein sequence ID" value="KAG0562936.1"/>
    <property type="molecule type" value="Genomic_DNA"/>
</dbReference>
<protein>
    <submittedName>
        <fullName evidence="1">Uncharacterized protein</fullName>
    </submittedName>
</protein>
<dbReference type="AlphaFoldDB" id="A0A8T0GTD1"/>
<reference evidence="1" key="1">
    <citation type="submission" date="2020-06" db="EMBL/GenBank/DDBJ databases">
        <title>WGS assembly of Ceratodon purpureus strain R40.</title>
        <authorList>
            <person name="Carey S.B."/>
            <person name="Jenkins J."/>
            <person name="Shu S."/>
            <person name="Lovell J.T."/>
            <person name="Sreedasyam A."/>
            <person name="Maumus F."/>
            <person name="Tiley G.P."/>
            <person name="Fernandez-Pozo N."/>
            <person name="Barry K."/>
            <person name="Chen C."/>
            <person name="Wang M."/>
            <person name="Lipzen A."/>
            <person name="Daum C."/>
            <person name="Saski C.A."/>
            <person name="Payton A.C."/>
            <person name="Mcbreen J.C."/>
            <person name="Conrad R.E."/>
            <person name="Kollar L.M."/>
            <person name="Olsson S."/>
            <person name="Huttunen S."/>
            <person name="Landis J.B."/>
            <person name="Wickett N.J."/>
            <person name="Johnson M.G."/>
            <person name="Rensing S.A."/>
            <person name="Grimwood J."/>
            <person name="Schmutz J."/>
            <person name="Mcdaniel S.F."/>
        </authorList>
    </citation>
    <scope>NUCLEOTIDE SEQUENCE</scope>
    <source>
        <strain evidence="1">R40</strain>
    </source>
</reference>
<organism evidence="1 2">
    <name type="scientific">Ceratodon purpureus</name>
    <name type="common">Fire moss</name>
    <name type="synonym">Dicranum purpureum</name>
    <dbReference type="NCBI Taxonomy" id="3225"/>
    <lineage>
        <taxon>Eukaryota</taxon>
        <taxon>Viridiplantae</taxon>
        <taxon>Streptophyta</taxon>
        <taxon>Embryophyta</taxon>
        <taxon>Bryophyta</taxon>
        <taxon>Bryophytina</taxon>
        <taxon>Bryopsida</taxon>
        <taxon>Dicranidae</taxon>
        <taxon>Pseudoditrichales</taxon>
        <taxon>Ditrichaceae</taxon>
        <taxon>Ceratodon</taxon>
    </lineage>
</organism>
<name>A0A8T0GTD1_CERPU</name>
<dbReference type="Proteomes" id="UP000822688">
    <property type="component" value="Chromosome 9"/>
</dbReference>
<keyword evidence="2" id="KW-1185">Reference proteome</keyword>
<gene>
    <name evidence="1" type="ORF">KC19_9G184400</name>
</gene>
<accession>A0A8T0GTD1</accession>
<comment type="caution">
    <text evidence="1">The sequence shown here is derived from an EMBL/GenBank/DDBJ whole genome shotgun (WGS) entry which is preliminary data.</text>
</comment>
<sequence length="76" mass="8546">MYGRLLDLVWKHLVVGRSQMLSTECNDLANCLNNIVRHFTLVNHGPAAGRNTTNSRLCQIQVRNCFSLESSSSLKL</sequence>
<evidence type="ECO:0000313" key="1">
    <source>
        <dbReference type="EMBL" id="KAG0562936.1"/>
    </source>
</evidence>